<organism evidence="10 11">
    <name type="scientific">Microcella alkalica</name>
    <dbReference type="NCBI Taxonomy" id="355930"/>
    <lineage>
        <taxon>Bacteria</taxon>
        <taxon>Bacillati</taxon>
        <taxon>Actinomycetota</taxon>
        <taxon>Actinomycetes</taxon>
        <taxon>Micrococcales</taxon>
        <taxon>Microbacteriaceae</taxon>
        <taxon>Microcella</taxon>
    </lineage>
</organism>
<keyword evidence="5 10" id="KW-0418">Kinase</keyword>
<dbReference type="Proteomes" id="UP000585905">
    <property type="component" value="Unassembled WGS sequence"/>
</dbReference>
<dbReference type="PANTHER" id="PTHR43289:SF6">
    <property type="entry name" value="SERINE_THREONINE-PROTEIN KINASE NEKL-3"/>
    <property type="match status" value="1"/>
</dbReference>
<dbReference type="EC" id="2.7.11.1" evidence="1"/>
<dbReference type="SUPFAM" id="SSF56112">
    <property type="entry name" value="Protein kinase-like (PK-like)"/>
    <property type="match status" value="1"/>
</dbReference>
<dbReference type="EMBL" id="JACGWX010000001">
    <property type="protein sequence ID" value="MBA8846807.1"/>
    <property type="molecule type" value="Genomic_DNA"/>
</dbReference>
<feature type="transmembrane region" description="Helical" evidence="8">
    <location>
        <begin position="353"/>
        <end position="374"/>
    </location>
</feature>
<evidence type="ECO:0000256" key="7">
    <source>
        <dbReference type="PROSITE-ProRule" id="PRU10141"/>
    </source>
</evidence>
<dbReference type="PROSITE" id="PS00107">
    <property type="entry name" value="PROTEIN_KINASE_ATP"/>
    <property type="match status" value="1"/>
</dbReference>
<keyword evidence="4 7" id="KW-0547">Nucleotide-binding</keyword>
<evidence type="ECO:0000256" key="5">
    <source>
        <dbReference type="ARBA" id="ARBA00022777"/>
    </source>
</evidence>
<dbReference type="GO" id="GO:0004674">
    <property type="term" value="F:protein serine/threonine kinase activity"/>
    <property type="evidence" value="ECO:0007669"/>
    <property type="project" value="UniProtKB-KW"/>
</dbReference>
<evidence type="ECO:0000256" key="6">
    <source>
        <dbReference type="ARBA" id="ARBA00022840"/>
    </source>
</evidence>
<sequence>MTIEAVHGGALNPRVGRFIGERYRIERLIGRGGMSTVFAATDTALGRSVALKLFSGTNRGDFDRQSAEIGVLAGLSHPGLVTLYDAFESEDGEGVIVLEYVDGPDLRQRLRQGPLAPAAVRLMGRSIADALAYVHALGIVHRDVTPANILLPGERTHGSLPVAKLTDFGIARIIDSTRQTSEGSVIGTAHYLSPEQAIGADVGPASDVYSLGLVMLESMTGERAFPGTGIEALAARLHRPPAIPDSIPDAWRDIIADCVAREPGDRPAADDLLRRLRRLGRVTAGSSAPTAESVTSSACEAAAAMAASPVEPSLTIERAIAVDPVVSTAESRRVRLRGRDEYRGTPRRGRRALALYTAVGVMVAALSVGLPLLLTAQPTAPVEAVVPDYPVVDGILGYHLELLQRLVAP</sequence>
<dbReference type="CDD" id="cd14014">
    <property type="entry name" value="STKc_PknB_like"/>
    <property type="match status" value="1"/>
</dbReference>
<feature type="binding site" evidence="7">
    <location>
        <position position="52"/>
    </location>
    <ligand>
        <name>ATP</name>
        <dbReference type="ChEBI" id="CHEBI:30616"/>
    </ligand>
</feature>
<dbReference type="PANTHER" id="PTHR43289">
    <property type="entry name" value="MITOGEN-ACTIVATED PROTEIN KINASE KINASE KINASE 20-RELATED"/>
    <property type="match status" value="1"/>
</dbReference>
<evidence type="ECO:0000256" key="8">
    <source>
        <dbReference type="SAM" id="Phobius"/>
    </source>
</evidence>
<evidence type="ECO:0000256" key="2">
    <source>
        <dbReference type="ARBA" id="ARBA00022527"/>
    </source>
</evidence>
<dbReference type="Pfam" id="PF00069">
    <property type="entry name" value="Pkinase"/>
    <property type="match status" value="1"/>
</dbReference>
<dbReference type="InterPro" id="IPR011009">
    <property type="entry name" value="Kinase-like_dom_sf"/>
</dbReference>
<evidence type="ECO:0000313" key="10">
    <source>
        <dbReference type="EMBL" id="MBA8846807.1"/>
    </source>
</evidence>
<keyword evidence="2 10" id="KW-0723">Serine/threonine-protein kinase</keyword>
<dbReference type="GO" id="GO:0005524">
    <property type="term" value="F:ATP binding"/>
    <property type="evidence" value="ECO:0007669"/>
    <property type="project" value="UniProtKB-UniRule"/>
</dbReference>
<dbReference type="Gene3D" id="3.30.200.20">
    <property type="entry name" value="Phosphorylase Kinase, domain 1"/>
    <property type="match status" value="1"/>
</dbReference>
<proteinExistence type="predicted"/>
<evidence type="ECO:0000256" key="3">
    <source>
        <dbReference type="ARBA" id="ARBA00022679"/>
    </source>
</evidence>
<dbReference type="AlphaFoldDB" id="A0A839E5K7"/>
<accession>A0A839E5K7</accession>
<evidence type="ECO:0000259" key="9">
    <source>
        <dbReference type="PROSITE" id="PS50011"/>
    </source>
</evidence>
<dbReference type="PROSITE" id="PS50011">
    <property type="entry name" value="PROTEIN_KINASE_DOM"/>
    <property type="match status" value="1"/>
</dbReference>
<dbReference type="Gene3D" id="1.10.510.10">
    <property type="entry name" value="Transferase(Phosphotransferase) domain 1"/>
    <property type="match status" value="1"/>
</dbReference>
<dbReference type="PROSITE" id="PS00109">
    <property type="entry name" value="PROTEIN_KINASE_TYR"/>
    <property type="match status" value="1"/>
</dbReference>
<name>A0A839E5K7_9MICO</name>
<evidence type="ECO:0000313" key="11">
    <source>
        <dbReference type="Proteomes" id="UP000585905"/>
    </source>
</evidence>
<protein>
    <recommendedName>
        <fullName evidence="1">non-specific serine/threonine protein kinase</fullName>
        <ecNumber evidence="1">2.7.11.1</ecNumber>
    </recommendedName>
</protein>
<reference evidence="10 11" key="1">
    <citation type="submission" date="2020-07" db="EMBL/GenBank/DDBJ databases">
        <title>Sequencing the genomes of 1000 actinobacteria strains.</title>
        <authorList>
            <person name="Klenk H.-P."/>
        </authorList>
    </citation>
    <scope>NUCLEOTIDE SEQUENCE [LARGE SCALE GENOMIC DNA]</scope>
    <source>
        <strain evidence="10 11">DSM 19663</strain>
    </source>
</reference>
<keyword evidence="3" id="KW-0808">Transferase</keyword>
<keyword evidence="11" id="KW-1185">Reference proteome</keyword>
<keyword evidence="6 7" id="KW-0067">ATP-binding</keyword>
<keyword evidence="8" id="KW-0812">Transmembrane</keyword>
<dbReference type="InterPro" id="IPR017441">
    <property type="entry name" value="Protein_kinase_ATP_BS"/>
</dbReference>
<feature type="domain" description="Protein kinase" evidence="9">
    <location>
        <begin position="23"/>
        <end position="279"/>
    </location>
</feature>
<comment type="caution">
    <text evidence="10">The sequence shown here is derived from an EMBL/GenBank/DDBJ whole genome shotgun (WGS) entry which is preliminary data.</text>
</comment>
<dbReference type="InterPro" id="IPR000719">
    <property type="entry name" value="Prot_kinase_dom"/>
</dbReference>
<dbReference type="RefSeq" id="WP_182489657.1">
    <property type="nucleotide sequence ID" value="NZ_BAAAOV010000002.1"/>
</dbReference>
<keyword evidence="8" id="KW-0472">Membrane</keyword>
<dbReference type="InterPro" id="IPR008266">
    <property type="entry name" value="Tyr_kinase_AS"/>
</dbReference>
<gene>
    <name evidence="10" type="ORF">FHX53_000371</name>
</gene>
<evidence type="ECO:0000256" key="4">
    <source>
        <dbReference type="ARBA" id="ARBA00022741"/>
    </source>
</evidence>
<keyword evidence="8" id="KW-1133">Transmembrane helix</keyword>
<evidence type="ECO:0000256" key="1">
    <source>
        <dbReference type="ARBA" id="ARBA00012513"/>
    </source>
</evidence>